<dbReference type="PROSITE" id="PS00842">
    <property type="entry name" value="XPG_2"/>
    <property type="match status" value="1"/>
</dbReference>
<evidence type="ECO:0000256" key="15">
    <source>
        <dbReference type="ARBA" id="ARBA00023242"/>
    </source>
</evidence>
<keyword evidence="8 16" id="KW-0228">DNA excision</keyword>
<evidence type="ECO:0000256" key="10">
    <source>
        <dbReference type="ARBA" id="ARBA00022839"/>
    </source>
</evidence>
<proteinExistence type="inferred from homology"/>
<dbReference type="Pfam" id="PF00752">
    <property type="entry name" value="XPG_N"/>
    <property type="match status" value="1"/>
</dbReference>
<dbReference type="InterPro" id="IPR006086">
    <property type="entry name" value="XPG-I_dom"/>
</dbReference>
<dbReference type="EC" id="3.1.-.-" evidence="16"/>
<dbReference type="GO" id="GO:0005634">
    <property type="term" value="C:nucleus"/>
    <property type="evidence" value="ECO:0007669"/>
    <property type="project" value="UniProtKB-SubCell"/>
</dbReference>
<dbReference type="CDD" id="cd09857">
    <property type="entry name" value="PIN_EXO1"/>
    <property type="match status" value="1"/>
</dbReference>
<dbReference type="AlphaFoldDB" id="A0A7M7JUM2"/>
<dbReference type="GeneID" id="111248633"/>
<evidence type="ECO:0000313" key="20">
    <source>
        <dbReference type="Proteomes" id="UP000594260"/>
    </source>
</evidence>
<evidence type="ECO:0000259" key="17">
    <source>
        <dbReference type="SMART" id="SM00484"/>
    </source>
</evidence>
<comment type="subcellular location">
    <subcellularLocation>
        <location evidence="1 16">Nucleus</location>
    </subcellularLocation>
</comment>
<dbReference type="Proteomes" id="UP000594260">
    <property type="component" value="Unplaced"/>
</dbReference>
<dbReference type="SMART" id="SM00485">
    <property type="entry name" value="XPGN"/>
    <property type="match status" value="1"/>
</dbReference>
<keyword evidence="9 16" id="KW-0378">Hydrolase</keyword>
<dbReference type="OMA" id="VECECIL"/>
<evidence type="ECO:0000256" key="2">
    <source>
        <dbReference type="ARBA" id="ARBA00010563"/>
    </source>
</evidence>
<dbReference type="SUPFAM" id="SSF88723">
    <property type="entry name" value="PIN domain-like"/>
    <property type="match status" value="1"/>
</dbReference>
<dbReference type="CDD" id="cd09908">
    <property type="entry name" value="H3TH_EXO1"/>
    <property type="match status" value="1"/>
</dbReference>
<evidence type="ECO:0000256" key="4">
    <source>
        <dbReference type="ARBA" id="ARBA00022722"/>
    </source>
</evidence>
<accession>A0A7M7JUM2</accession>
<dbReference type="FunFam" id="1.10.150.20:FF:000011">
    <property type="entry name" value="exonuclease 1"/>
    <property type="match status" value="1"/>
</dbReference>
<evidence type="ECO:0000256" key="8">
    <source>
        <dbReference type="ARBA" id="ARBA00022769"/>
    </source>
</evidence>
<dbReference type="InterPro" id="IPR044752">
    <property type="entry name" value="PIN-like_EXO1"/>
</dbReference>
<keyword evidence="6" id="KW-0255">Endonuclease</keyword>
<comment type="cofactor">
    <cofactor evidence="16">
        <name>Mg(2+)</name>
        <dbReference type="ChEBI" id="CHEBI:18420"/>
    </cofactor>
    <text evidence="16">Binds 2 magnesium ions per subunit. They probably participate in the reaction catalyzed by the enzyme. May bind an additional third magnesium ion after substrate binding.</text>
</comment>
<reference evidence="19" key="1">
    <citation type="submission" date="2021-01" db="UniProtKB">
        <authorList>
            <consortium name="EnsemblMetazoa"/>
        </authorList>
    </citation>
    <scope>IDENTIFICATION</scope>
</reference>
<dbReference type="KEGG" id="vde:111248633"/>
<dbReference type="GO" id="GO:0035312">
    <property type="term" value="F:5'-3' DNA exonuclease activity"/>
    <property type="evidence" value="ECO:0007669"/>
    <property type="project" value="UniProtKB-UniRule"/>
</dbReference>
<dbReference type="InterPro" id="IPR036279">
    <property type="entry name" value="5-3_exonuclease_C_sf"/>
</dbReference>
<keyword evidence="11 16" id="KW-0460">Magnesium</keyword>
<keyword evidence="10 16" id="KW-0269">Exonuclease</keyword>
<keyword evidence="14 16" id="KW-0234">DNA repair</keyword>
<dbReference type="PANTHER" id="PTHR11081:SF8">
    <property type="entry name" value="EXONUCLEASE 1"/>
    <property type="match status" value="1"/>
</dbReference>
<evidence type="ECO:0000256" key="9">
    <source>
        <dbReference type="ARBA" id="ARBA00022801"/>
    </source>
</evidence>
<sequence>MGVTGLLPLLKNASKPGHISDFRGSTAAVDGYCWLHRGAFSCAEKLVLGEKTDMHIRFCMKMISVMQANKVRPVVVFDGKSLPSKAETNKKRSESKRENRAKARMLFAEGRSAEAKEVMRRCVEITPELAHQFIEELRRQNIDYLVAPYEADAQLAFLNLNGFVDLVISEDSDLMLFGCDKVFYKMDANGYGTLVEKSKIPNCLGPRASTFFTHDKFRWACILSGCDYLDSLPGIGLKKALKFLKPTSNTDLQTLLKKMPVYLKMPSLTVTQDYIDGFIKADNTFLYQVVFCPETKKLRPLNPYPDGVTGDDMPYAGVYFDPKLVVDIALANLHILHHHCMGDRYVPKGEIIVRRTKLANCSTIIGGFAFEKTTKKNAGSVITNQIDEEIAKVKEKELVAEVMHLYGEPNTDAAASNDKTKGIVTGSNATIAGPRSLLKDLEDEKGKRSANIFRKVESKEKTESIEKIDRIVSRFFVSNMAPHTQVVAVKRKAGIFEKQENSSVVKRQITLKELLK</sequence>
<feature type="domain" description="XPG N-terminal" evidence="18">
    <location>
        <begin position="1"/>
        <end position="99"/>
    </location>
</feature>
<keyword evidence="12 16" id="KW-0267">Excision nuclease</keyword>
<evidence type="ECO:0000256" key="7">
    <source>
        <dbReference type="ARBA" id="ARBA00022763"/>
    </source>
</evidence>
<evidence type="ECO:0000256" key="16">
    <source>
        <dbReference type="RuleBase" id="RU910737"/>
    </source>
</evidence>
<dbReference type="InterPro" id="IPR006084">
    <property type="entry name" value="XPG/Rad2"/>
</dbReference>
<keyword evidence="20" id="KW-1185">Reference proteome</keyword>
<dbReference type="PRINTS" id="PR00853">
    <property type="entry name" value="XPGRADSUPER"/>
</dbReference>
<keyword evidence="15 16" id="KW-0539">Nucleus</keyword>
<dbReference type="SMART" id="SM00279">
    <property type="entry name" value="HhH2"/>
    <property type="match status" value="1"/>
</dbReference>
<dbReference type="EnsemblMetazoa" id="XM_022801305">
    <property type="protein sequence ID" value="XP_022657040"/>
    <property type="gene ID" value="LOC111248633"/>
</dbReference>
<dbReference type="SMART" id="SM00484">
    <property type="entry name" value="XPGI"/>
    <property type="match status" value="1"/>
</dbReference>
<dbReference type="Gene3D" id="1.10.150.20">
    <property type="entry name" value="5' to 3' exonuclease, C-terminal subdomain"/>
    <property type="match status" value="1"/>
</dbReference>
<dbReference type="InterPro" id="IPR037315">
    <property type="entry name" value="EXO1_H3TH"/>
</dbReference>
<evidence type="ECO:0000259" key="18">
    <source>
        <dbReference type="SMART" id="SM00485"/>
    </source>
</evidence>
<evidence type="ECO:0000256" key="13">
    <source>
        <dbReference type="ARBA" id="ARBA00023125"/>
    </source>
</evidence>
<dbReference type="Pfam" id="PF00867">
    <property type="entry name" value="XPG_I"/>
    <property type="match status" value="1"/>
</dbReference>
<dbReference type="CTD" id="35119"/>
<comment type="similarity">
    <text evidence="2 16">Belongs to the XPG/RAD2 endonuclease family. EXO1 subfamily.</text>
</comment>
<dbReference type="PANTHER" id="PTHR11081">
    <property type="entry name" value="FLAP ENDONUCLEASE FAMILY MEMBER"/>
    <property type="match status" value="1"/>
</dbReference>
<evidence type="ECO:0000313" key="19">
    <source>
        <dbReference type="EnsemblMetazoa" id="XP_022657040"/>
    </source>
</evidence>
<keyword evidence="5 16" id="KW-0479">Metal-binding</keyword>
<dbReference type="InterPro" id="IPR008918">
    <property type="entry name" value="HhH2"/>
</dbReference>
<evidence type="ECO:0000256" key="1">
    <source>
        <dbReference type="ARBA" id="ARBA00004123"/>
    </source>
</evidence>
<dbReference type="GO" id="GO:0017108">
    <property type="term" value="F:5'-flap endonuclease activity"/>
    <property type="evidence" value="ECO:0007669"/>
    <property type="project" value="TreeGrafter"/>
</dbReference>
<evidence type="ECO:0000256" key="6">
    <source>
        <dbReference type="ARBA" id="ARBA00022759"/>
    </source>
</evidence>
<dbReference type="GO" id="GO:0003677">
    <property type="term" value="F:DNA binding"/>
    <property type="evidence" value="ECO:0007669"/>
    <property type="project" value="UniProtKB-UniRule"/>
</dbReference>
<evidence type="ECO:0000256" key="5">
    <source>
        <dbReference type="ARBA" id="ARBA00022723"/>
    </source>
</evidence>
<name>A0A7M7JUM2_VARDE</name>
<dbReference type="SUPFAM" id="SSF47807">
    <property type="entry name" value="5' to 3' exonuclease, C-terminal subdomain"/>
    <property type="match status" value="1"/>
</dbReference>
<dbReference type="FunFam" id="3.40.50.1010:FF:000002">
    <property type="entry name" value="Exonuclease 1, putative"/>
    <property type="match status" value="1"/>
</dbReference>
<dbReference type="GO" id="GO:0046872">
    <property type="term" value="F:metal ion binding"/>
    <property type="evidence" value="ECO:0007669"/>
    <property type="project" value="UniProtKB-UniRule"/>
</dbReference>
<comment type="function">
    <text evidence="16">5'-&gt;3' double-stranded DNA exonuclease which may also possess a cryptic 3'-&gt;5' double-stranded DNA exonuclease activity. Functions in DNA mismatch repair.</text>
</comment>
<dbReference type="InterPro" id="IPR029060">
    <property type="entry name" value="PIN-like_dom_sf"/>
</dbReference>
<protein>
    <recommendedName>
        <fullName evidence="3 16">Exonuclease 1</fullName>
        <ecNumber evidence="16">3.1.-.-</ecNumber>
    </recommendedName>
</protein>
<organism evidence="19 20">
    <name type="scientific">Varroa destructor</name>
    <name type="common">Honeybee mite</name>
    <dbReference type="NCBI Taxonomy" id="109461"/>
    <lineage>
        <taxon>Eukaryota</taxon>
        <taxon>Metazoa</taxon>
        <taxon>Ecdysozoa</taxon>
        <taxon>Arthropoda</taxon>
        <taxon>Chelicerata</taxon>
        <taxon>Arachnida</taxon>
        <taxon>Acari</taxon>
        <taxon>Parasitiformes</taxon>
        <taxon>Mesostigmata</taxon>
        <taxon>Gamasina</taxon>
        <taxon>Dermanyssoidea</taxon>
        <taxon>Varroidae</taxon>
        <taxon>Varroa</taxon>
    </lineage>
</organism>
<dbReference type="InParanoid" id="A0A7M7JUM2"/>
<dbReference type="RefSeq" id="XP_022657040.1">
    <property type="nucleotide sequence ID" value="XM_022801305.1"/>
</dbReference>
<evidence type="ECO:0000256" key="12">
    <source>
        <dbReference type="ARBA" id="ARBA00022881"/>
    </source>
</evidence>
<dbReference type="GO" id="GO:0006310">
    <property type="term" value="P:DNA recombination"/>
    <property type="evidence" value="ECO:0007669"/>
    <property type="project" value="TreeGrafter"/>
</dbReference>
<keyword evidence="13 16" id="KW-0238">DNA-binding</keyword>
<evidence type="ECO:0000256" key="11">
    <source>
        <dbReference type="ARBA" id="ARBA00022842"/>
    </source>
</evidence>
<evidence type="ECO:0000256" key="14">
    <source>
        <dbReference type="ARBA" id="ARBA00023204"/>
    </source>
</evidence>
<keyword evidence="7 16" id="KW-0227">DNA damage</keyword>
<feature type="domain" description="XPG-I" evidence="17">
    <location>
        <begin position="138"/>
        <end position="206"/>
    </location>
</feature>
<evidence type="ECO:0000256" key="3">
    <source>
        <dbReference type="ARBA" id="ARBA00020324"/>
    </source>
</evidence>
<dbReference type="GO" id="GO:0006298">
    <property type="term" value="P:mismatch repair"/>
    <property type="evidence" value="ECO:0007669"/>
    <property type="project" value="TreeGrafter"/>
</dbReference>
<dbReference type="Gene3D" id="3.40.50.1010">
    <property type="entry name" value="5'-nuclease"/>
    <property type="match status" value="1"/>
</dbReference>
<dbReference type="InterPro" id="IPR019974">
    <property type="entry name" value="XPG_CS"/>
</dbReference>
<dbReference type="InterPro" id="IPR006085">
    <property type="entry name" value="XPG_DNA_repair_N"/>
</dbReference>
<keyword evidence="4 16" id="KW-0540">Nuclease</keyword>